<feature type="region of interest" description="Disordered" evidence="2">
    <location>
        <begin position="256"/>
        <end position="282"/>
    </location>
</feature>
<gene>
    <name evidence="3" type="ORF">Plo01_71530</name>
</gene>
<dbReference type="PANTHER" id="PTHR46580">
    <property type="entry name" value="SENSOR KINASE-RELATED"/>
    <property type="match status" value="1"/>
</dbReference>
<evidence type="ECO:0000256" key="1">
    <source>
        <dbReference type="ARBA" id="ARBA00022729"/>
    </source>
</evidence>
<evidence type="ECO:0000313" key="4">
    <source>
        <dbReference type="Proteomes" id="UP000616724"/>
    </source>
</evidence>
<name>A0A8J3RWB0_9ACTN</name>
<dbReference type="Pfam" id="PF01839">
    <property type="entry name" value="FG-GAP"/>
    <property type="match status" value="2"/>
</dbReference>
<dbReference type="RefSeq" id="WP_203895143.1">
    <property type="nucleotide sequence ID" value="NZ_BOOH01000063.1"/>
</dbReference>
<protein>
    <submittedName>
        <fullName evidence="3">Histidine kinase</fullName>
    </submittedName>
</protein>
<reference evidence="3 4" key="1">
    <citation type="submission" date="2021-01" db="EMBL/GenBank/DDBJ databases">
        <title>Whole genome shotgun sequence of Planobispora longispora NBRC 13918.</title>
        <authorList>
            <person name="Komaki H."/>
            <person name="Tamura T."/>
        </authorList>
    </citation>
    <scope>NUCLEOTIDE SEQUENCE [LARGE SCALE GENOMIC DNA]</scope>
    <source>
        <strain evidence="3 4">NBRC 13918</strain>
    </source>
</reference>
<organism evidence="3 4">
    <name type="scientific">Planobispora longispora</name>
    <dbReference type="NCBI Taxonomy" id="28887"/>
    <lineage>
        <taxon>Bacteria</taxon>
        <taxon>Bacillati</taxon>
        <taxon>Actinomycetota</taxon>
        <taxon>Actinomycetes</taxon>
        <taxon>Streptosporangiales</taxon>
        <taxon>Streptosporangiaceae</taxon>
        <taxon>Planobispora</taxon>
    </lineage>
</organism>
<dbReference type="SUPFAM" id="SSF69318">
    <property type="entry name" value="Integrin alpha N-terminal domain"/>
    <property type="match status" value="1"/>
</dbReference>
<keyword evidence="4" id="KW-1185">Reference proteome</keyword>
<feature type="compositionally biased region" description="Basic and acidic residues" evidence="2">
    <location>
        <begin position="259"/>
        <end position="276"/>
    </location>
</feature>
<keyword evidence="3" id="KW-0808">Transferase</keyword>
<sequence length="411" mass="44330">MSVSAKGVPRGEGSALTDDVNGDGYPDAVITSGHDEEIIPDRPDHMRSLVILYGSRGGLDPERRSVVRTEGRTLWPHGPEWRARRPDTADLDGDGYADIPVRLGFPRAGQPVLQIVWGGPDGPVTGGLSTVTPAQPGRFRSDWPATGDFDGDGHADLALTASGPTSQDQGGYAVLYGPFGRDGVPSRTRFHELKVANAPWYDVGWIAADRIRPGRRTGLILHRDGDGEQSEGVVMPEVPSSRFHRLGPGNAVATGDFDGDGRRDVAVGDDGSRNDEPGGETAGATRAITIYYGRAPRSPAVIRIPGLRGKLTSADVDGDNRDDLMFRNGGLVELLKEGLSARQVISPFRRPDGDYDYVTGPVRAGDYDRDGRAEVLLDSWEHDSFGPDPHRWWVWDANAPATGFDTTDFVS</sequence>
<dbReference type="GO" id="GO:0016301">
    <property type="term" value="F:kinase activity"/>
    <property type="evidence" value="ECO:0007669"/>
    <property type="project" value="UniProtKB-KW"/>
</dbReference>
<evidence type="ECO:0000313" key="3">
    <source>
        <dbReference type="EMBL" id="GIH80724.1"/>
    </source>
</evidence>
<dbReference type="InterPro" id="IPR028994">
    <property type="entry name" value="Integrin_alpha_N"/>
</dbReference>
<accession>A0A8J3RWB0</accession>
<proteinExistence type="predicted"/>
<comment type="caution">
    <text evidence="3">The sequence shown here is derived from an EMBL/GenBank/DDBJ whole genome shotgun (WGS) entry which is preliminary data.</text>
</comment>
<dbReference type="AlphaFoldDB" id="A0A8J3RWB0"/>
<dbReference type="Proteomes" id="UP000616724">
    <property type="component" value="Unassembled WGS sequence"/>
</dbReference>
<feature type="region of interest" description="Disordered" evidence="2">
    <location>
        <begin position="1"/>
        <end position="26"/>
    </location>
</feature>
<dbReference type="EMBL" id="BOOH01000063">
    <property type="protein sequence ID" value="GIH80724.1"/>
    <property type="molecule type" value="Genomic_DNA"/>
</dbReference>
<dbReference type="Gene3D" id="2.130.10.130">
    <property type="entry name" value="Integrin alpha, N-terminal"/>
    <property type="match status" value="2"/>
</dbReference>
<evidence type="ECO:0000256" key="2">
    <source>
        <dbReference type="SAM" id="MobiDB-lite"/>
    </source>
</evidence>
<keyword evidence="3" id="KW-0418">Kinase</keyword>
<keyword evidence="1" id="KW-0732">Signal</keyword>
<dbReference type="InterPro" id="IPR013517">
    <property type="entry name" value="FG-GAP"/>
</dbReference>